<sequence length="122" mass="13839">MLKIILFAYSKGITSSREIEWCCSTNIIFKALSCDTIPHFTTIANFVSRFPQEMAKIFSQIILICQEERLIGSKLYAIDGCKMSSLRSKKHQIIVDAQAFGEGQEHHTLQPMIESIKNVLQS</sequence>
<dbReference type="Proteomes" id="UP001465153">
    <property type="component" value="Unassembled WGS sequence"/>
</dbReference>
<name>A0ABQ0ADZ9_9GAMM</name>
<dbReference type="Pfam" id="PF05598">
    <property type="entry name" value="DUF772"/>
    <property type="match status" value="1"/>
</dbReference>
<dbReference type="InterPro" id="IPR008490">
    <property type="entry name" value="Transposase_InsH_N"/>
</dbReference>
<evidence type="ECO:0000259" key="1">
    <source>
        <dbReference type="Pfam" id="PF05598"/>
    </source>
</evidence>
<keyword evidence="3" id="KW-1185">Reference proteome</keyword>
<feature type="domain" description="Transposase InsH N-terminal" evidence="1">
    <location>
        <begin position="1"/>
        <end position="49"/>
    </location>
</feature>
<evidence type="ECO:0000313" key="3">
    <source>
        <dbReference type="Proteomes" id="UP001465153"/>
    </source>
</evidence>
<dbReference type="EMBL" id="BAABWN010000015">
    <property type="protein sequence ID" value="GAA6169763.1"/>
    <property type="molecule type" value="Genomic_DNA"/>
</dbReference>
<accession>A0ABQ0ADZ9</accession>
<dbReference type="PANTHER" id="PTHR33408">
    <property type="entry name" value="TRANSPOSASE"/>
    <property type="match status" value="1"/>
</dbReference>
<proteinExistence type="predicted"/>
<reference evidence="2 3" key="1">
    <citation type="submission" date="2024-04" db="EMBL/GenBank/DDBJ databases">
        <title>Draft genome sequence of Sessilibacter corallicola NBRC 116591.</title>
        <authorList>
            <person name="Miyakawa T."/>
            <person name="Kusuya Y."/>
            <person name="Miura T."/>
        </authorList>
    </citation>
    <scope>NUCLEOTIDE SEQUENCE [LARGE SCALE GENOMIC DNA]</scope>
    <source>
        <strain evidence="2 3">KU-00831-HH</strain>
    </source>
</reference>
<dbReference type="RefSeq" id="WP_353304218.1">
    <property type="nucleotide sequence ID" value="NZ_BAABWN010000015.1"/>
</dbReference>
<comment type="caution">
    <text evidence="2">The sequence shown here is derived from an EMBL/GenBank/DDBJ whole genome shotgun (WGS) entry which is preliminary data.</text>
</comment>
<protein>
    <recommendedName>
        <fullName evidence="1">Transposase InsH N-terminal domain-containing protein</fullName>
    </recommendedName>
</protein>
<evidence type="ECO:0000313" key="2">
    <source>
        <dbReference type="EMBL" id="GAA6169763.1"/>
    </source>
</evidence>
<gene>
    <name evidence="2" type="ORF">NBRC116591_35740</name>
</gene>
<organism evidence="2 3">
    <name type="scientific">Sessilibacter corallicola</name>
    <dbReference type="NCBI Taxonomy" id="2904075"/>
    <lineage>
        <taxon>Bacteria</taxon>
        <taxon>Pseudomonadati</taxon>
        <taxon>Pseudomonadota</taxon>
        <taxon>Gammaproteobacteria</taxon>
        <taxon>Cellvibrionales</taxon>
        <taxon>Cellvibrionaceae</taxon>
        <taxon>Sessilibacter</taxon>
    </lineage>
</organism>